<reference evidence="11" key="1">
    <citation type="submission" date="2018-05" db="EMBL/GenBank/DDBJ databases">
        <authorList>
            <person name="Lanie J.A."/>
            <person name="Ng W.-L."/>
            <person name="Kazmierczak K.M."/>
            <person name="Andrzejewski T.M."/>
            <person name="Davidsen T.M."/>
            <person name="Wayne K.J."/>
            <person name="Tettelin H."/>
            <person name="Glass J.I."/>
            <person name="Rusch D."/>
            <person name="Podicherti R."/>
            <person name="Tsui H.-C.T."/>
            <person name="Winkler M.E."/>
        </authorList>
    </citation>
    <scope>NUCLEOTIDE SEQUENCE</scope>
</reference>
<dbReference type="NCBIfam" id="TIGR00325">
    <property type="entry name" value="lpxC"/>
    <property type="match status" value="1"/>
</dbReference>
<proteinExistence type="inferred from homology"/>
<dbReference type="InterPro" id="IPR011334">
    <property type="entry name" value="UDP-acyl_GlcNac_deAcase_C"/>
</dbReference>
<dbReference type="AlphaFoldDB" id="A0A381T3D0"/>
<dbReference type="HAMAP" id="MF_00388">
    <property type="entry name" value="LpxC"/>
    <property type="match status" value="1"/>
</dbReference>
<dbReference type="GO" id="GO:0009245">
    <property type="term" value="P:lipid A biosynthetic process"/>
    <property type="evidence" value="ECO:0007669"/>
    <property type="project" value="UniProtKB-KW"/>
</dbReference>
<evidence type="ECO:0000256" key="7">
    <source>
        <dbReference type="ARBA" id="ARBA00022801"/>
    </source>
</evidence>
<dbReference type="GO" id="GO:0046872">
    <property type="term" value="F:metal ion binding"/>
    <property type="evidence" value="ECO:0007669"/>
    <property type="project" value="UniProtKB-KW"/>
</dbReference>
<evidence type="ECO:0000256" key="8">
    <source>
        <dbReference type="ARBA" id="ARBA00022833"/>
    </source>
</evidence>
<evidence type="ECO:0000256" key="6">
    <source>
        <dbReference type="ARBA" id="ARBA00022723"/>
    </source>
</evidence>
<comment type="pathway">
    <text evidence="2">Glycolipid biosynthesis; lipid IV(A) biosynthesis; lipid IV(A) from (3R)-3-hydroxytetradecanoyl-[acyl-carrier-protein] and UDP-N-acetyl-alpha-D-glucosamine: step 2/6.</text>
</comment>
<organism evidence="11">
    <name type="scientific">marine metagenome</name>
    <dbReference type="NCBI Taxonomy" id="408172"/>
    <lineage>
        <taxon>unclassified sequences</taxon>
        <taxon>metagenomes</taxon>
        <taxon>ecological metagenomes</taxon>
    </lineage>
</organism>
<keyword evidence="4" id="KW-0444">Lipid biosynthesis</keyword>
<dbReference type="UniPathway" id="UPA00359">
    <property type="reaction ID" value="UER00478"/>
</dbReference>
<dbReference type="Pfam" id="PF03331">
    <property type="entry name" value="LpxC"/>
    <property type="match status" value="1"/>
</dbReference>
<keyword evidence="5" id="KW-0441">Lipid A biosynthesis</keyword>
<accession>A0A381T3D0</accession>
<keyword evidence="7" id="KW-0378">Hydrolase</keyword>
<dbReference type="PANTHER" id="PTHR33694:SF1">
    <property type="entry name" value="UDP-3-O-ACYL-N-ACETYLGLUCOSAMINE DEACETYLASE 1, MITOCHONDRIAL-RELATED"/>
    <property type="match status" value="1"/>
</dbReference>
<evidence type="ECO:0000256" key="10">
    <source>
        <dbReference type="ARBA" id="ARBA00024535"/>
    </source>
</evidence>
<evidence type="ECO:0000256" key="4">
    <source>
        <dbReference type="ARBA" id="ARBA00022516"/>
    </source>
</evidence>
<name>A0A381T3D0_9ZZZZ</name>
<evidence type="ECO:0000256" key="3">
    <source>
        <dbReference type="ARBA" id="ARBA00012745"/>
    </source>
</evidence>
<dbReference type="SUPFAM" id="SSF54211">
    <property type="entry name" value="Ribosomal protein S5 domain 2-like"/>
    <property type="match status" value="2"/>
</dbReference>
<dbReference type="GO" id="GO:0016020">
    <property type="term" value="C:membrane"/>
    <property type="evidence" value="ECO:0007669"/>
    <property type="project" value="GOC"/>
</dbReference>
<evidence type="ECO:0000256" key="5">
    <source>
        <dbReference type="ARBA" id="ARBA00022556"/>
    </source>
</evidence>
<evidence type="ECO:0000256" key="2">
    <source>
        <dbReference type="ARBA" id="ARBA00005002"/>
    </source>
</evidence>
<protein>
    <recommendedName>
        <fullName evidence="3">UDP-3-O-acyl-N-acetylglucosamine deacetylase</fullName>
        <ecNumber evidence="3">3.5.1.108</ecNumber>
    </recommendedName>
</protein>
<evidence type="ECO:0000256" key="9">
    <source>
        <dbReference type="ARBA" id="ARBA00023098"/>
    </source>
</evidence>
<sequence length="305" mass="32925">MLRQKTLRKSAHAIGIGVHSGNKVRMTLRPAEANTGIRFVRADCPDVAVAALAQNVSSTLLSTSISEAGSNISTVEHLMSAFCGLAIDNAVIELSGNEVPIMDGSAGPFVKLIESVGARAQSVPRKFIRITQELTVAQGDAIATLSPYDGFKGAYTFVADHPVYNRYPKRVELDFTRDSYRDDLSRARSFGLIDDLPRAHAIDRCLGSSLENAVGVSDDCVLNEEGLRYVDEFAKHKLLDAVGDLYLLGLPLLAAFDGYMSGHTLNNELARAVLLQPDSWELVSADNSHLSAVHSRPGLRTVGMS</sequence>
<dbReference type="PANTHER" id="PTHR33694">
    <property type="entry name" value="UDP-3-O-ACYL-N-ACETYLGLUCOSAMINE DEACETYLASE 1, MITOCHONDRIAL-RELATED"/>
    <property type="match status" value="1"/>
</dbReference>
<comment type="catalytic activity">
    <reaction evidence="10">
        <text>a UDP-3-O-[(3R)-3-hydroxyacyl]-N-acetyl-alpha-D-glucosamine + H2O = a UDP-3-O-[(3R)-3-hydroxyacyl]-alpha-D-glucosamine + acetate</text>
        <dbReference type="Rhea" id="RHEA:67816"/>
        <dbReference type="ChEBI" id="CHEBI:15377"/>
        <dbReference type="ChEBI" id="CHEBI:30089"/>
        <dbReference type="ChEBI" id="CHEBI:137740"/>
        <dbReference type="ChEBI" id="CHEBI:173225"/>
        <dbReference type="EC" id="3.5.1.108"/>
    </reaction>
</comment>
<comment type="cofactor">
    <cofactor evidence="1">
        <name>Zn(2+)</name>
        <dbReference type="ChEBI" id="CHEBI:29105"/>
    </cofactor>
</comment>
<dbReference type="InterPro" id="IPR015870">
    <property type="entry name" value="UDP-acyl_N-AcGlcN_deAcase_N"/>
</dbReference>
<keyword evidence="6" id="KW-0479">Metal-binding</keyword>
<keyword evidence="9" id="KW-0443">Lipid metabolism</keyword>
<dbReference type="EC" id="3.5.1.108" evidence="3"/>
<gene>
    <name evidence="11" type="ORF">METZ01_LOCUS63584</name>
</gene>
<dbReference type="Gene3D" id="3.30.230.20">
    <property type="entry name" value="lpxc deacetylase, domain 1"/>
    <property type="match status" value="1"/>
</dbReference>
<dbReference type="InterPro" id="IPR020568">
    <property type="entry name" value="Ribosomal_Su5_D2-typ_SF"/>
</dbReference>
<dbReference type="GO" id="GO:0103117">
    <property type="term" value="F:UDP-3-O-acyl-N-acetylglucosamine deacetylase activity"/>
    <property type="evidence" value="ECO:0007669"/>
    <property type="project" value="UniProtKB-EC"/>
</dbReference>
<evidence type="ECO:0000313" key="11">
    <source>
        <dbReference type="EMBL" id="SVA10730.1"/>
    </source>
</evidence>
<keyword evidence="8" id="KW-0862">Zinc</keyword>
<evidence type="ECO:0000256" key="1">
    <source>
        <dbReference type="ARBA" id="ARBA00001947"/>
    </source>
</evidence>
<dbReference type="InterPro" id="IPR004463">
    <property type="entry name" value="UDP-acyl_GlcNac_deAcase"/>
</dbReference>
<dbReference type="EMBL" id="UINC01003968">
    <property type="protein sequence ID" value="SVA10730.1"/>
    <property type="molecule type" value="Genomic_DNA"/>
</dbReference>
<dbReference type="Gene3D" id="3.30.1700.10">
    <property type="entry name" value="lpxc deacetylase, domain 2"/>
    <property type="match status" value="1"/>
</dbReference>